<dbReference type="Pfam" id="PF02518">
    <property type="entry name" value="HATPase_c"/>
    <property type="match status" value="1"/>
</dbReference>
<dbReference type="InterPro" id="IPR015943">
    <property type="entry name" value="WD40/YVTN_repeat-like_dom_sf"/>
</dbReference>
<dbReference type="PROSITE" id="PS50110">
    <property type="entry name" value="RESPONSE_REGULATORY"/>
    <property type="match status" value="1"/>
</dbReference>
<dbReference type="InterPro" id="IPR011006">
    <property type="entry name" value="CheY-like_superfamily"/>
</dbReference>
<dbReference type="PROSITE" id="PS50109">
    <property type="entry name" value="HIS_KIN"/>
    <property type="match status" value="1"/>
</dbReference>
<dbReference type="GO" id="GO:0000155">
    <property type="term" value="F:phosphorelay sensor kinase activity"/>
    <property type="evidence" value="ECO:0007669"/>
    <property type="project" value="InterPro"/>
</dbReference>
<evidence type="ECO:0000256" key="7">
    <source>
        <dbReference type="ARBA" id="ARBA00023125"/>
    </source>
</evidence>
<comment type="catalytic activity">
    <reaction evidence="1">
        <text>ATP + protein L-histidine = ADP + protein N-phospho-L-histidine.</text>
        <dbReference type="EC" id="2.7.13.3"/>
    </reaction>
</comment>
<evidence type="ECO:0000256" key="3">
    <source>
        <dbReference type="ARBA" id="ARBA00022553"/>
    </source>
</evidence>
<dbReference type="SUPFAM" id="SSF47384">
    <property type="entry name" value="Homodimeric domain of signal transducing histidine kinase"/>
    <property type="match status" value="1"/>
</dbReference>
<name>H1HMK5_9BACT</name>
<organism evidence="14 15">
    <name type="scientific">Segatella maculosa OT 289</name>
    <dbReference type="NCBI Taxonomy" id="999422"/>
    <lineage>
        <taxon>Bacteria</taxon>
        <taxon>Pseudomonadati</taxon>
        <taxon>Bacteroidota</taxon>
        <taxon>Bacteroidia</taxon>
        <taxon>Bacteroidales</taxon>
        <taxon>Prevotellaceae</taxon>
        <taxon>Segatella</taxon>
    </lineage>
</organism>
<dbReference type="FunFam" id="3.30.565.10:FF:000006">
    <property type="entry name" value="Sensor histidine kinase WalK"/>
    <property type="match status" value="1"/>
</dbReference>
<dbReference type="InterPro" id="IPR011047">
    <property type="entry name" value="Quinoprotein_ADH-like_sf"/>
</dbReference>
<dbReference type="InterPro" id="IPR003594">
    <property type="entry name" value="HATPase_dom"/>
</dbReference>
<keyword evidence="8" id="KW-0804">Transcription</keyword>
<comment type="caution">
    <text evidence="14">The sequence shown here is derived from an EMBL/GenBank/DDBJ whole genome shotgun (WGS) entry which is preliminary data.</text>
</comment>
<dbReference type="InterPro" id="IPR013783">
    <property type="entry name" value="Ig-like_fold"/>
</dbReference>
<dbReference type="InterPro" id="IPR011110">
    <property type="entry name" value="Reg_prop"/>
</dbReference>
<feature type="domain" description="HTH araC/xylS-type" evidence="11">
    <location>
        <begin position="1224"/>
        <end position="1323"/>
    </location>
</feature>
<dbReference type="GO" id="GO:0043565">
    <property type="term" value="F:sequence-specific DNA binding"/>
    <property type="evidence" value="ECO:0007669"/>
    <property type="project" value="InterPro"/>
</dbReference>
<accession>H1HMK5</accession>
<dbReference type="Gene3D" id="1.10.10.60">
    <property type="entry name" value="Homeodomain-like"/>
    <property type="match status" value="2"/>
</dbReference>
<dbReference type="SUPFAM" id="SSF55874">
    <property type="entry name" value="ATPase domain of HSP90 chaperone/DNA topoisomerase II/histidine kinase"/>
    <property type="match status" value="1"/>
</dbReference>
<keyword evidence="7" id="KW-0238">DNA-binding</keyword>
<evidence type="ECO:0000256" key="9">
    <source>
        <dbReference type="PROSITE-ProRule" id="PRU00169"/>
    </source>
</evidence>
<dbReference type="InterPro" id="IPR018062">
    <property type="entry name" value="HTH_AraC-typ_CS"/>
</dbReference>
<dbReference type="PRINTS" id="PR00344">
    <property type="entry name" value="BCTRLSENSOR"/>
</dbReference>
<sequence length="1326" mass="148286">MFHRLGIREGLSNGQVNSVFEDSKGYIWLGTQSGLDRFDGFRFSNYFNKAGDERSLPNNVVDNVQEDVETNLWLHTAAGYCRFIRSESRFDSHLNQWMASKGMQGTPYYVKIDGRKNMWIAVHDHRVYYYNVRNKTAILFSLQGKGGRKLPKGTVSDMADDKDCVFMVYADGTIVKADGRQGRVLWVNNELKQRSNGRHRYYSIHVDRGRNLWVTYTGHTKVWSASAHRWFETADAFLQAQGYRLPVTGIIAKTLKTDARGCLWIATDHDGLLCLNPADHSAVVYQYERERRESLPDNTIQSICLDGRGGLWLGTYKNGAAYCSPGETMFHTVPLGDVCTIVEDNSGNLWCGTNDRGIVVYDPSTGSRRWFRAAQTGLGSDIVVSSTVGKDGSLWFGSFDGGLSRYKNGHFTAYRATGGKGELANDNVWALETDAEGNIIIGTLGGGLQVMNPQTGRFVTYNTRNSGLSSDFILSLSFDAQGNIVMAHEKEYSVLNVRTHKIIKYDKTRSGRRFAVSSINQLLVDTRGLLWNAASSGLSVYDLQTDRVEEVSLFAGVRGVAACSVVEDAAHSLWVATDKGISHVVPARENGVWSFFVTNYSDTEGLQSRQFNSRAICLCRNGNVVVGGQDGIDILPPQRGRNYAYPAKALFSGLLIFNEPLRVGDAYNGRVILNEELHDGGELTLAHSENAFTIQLASDAIKIPNKSRFLYRLKGFDDKWLLTADGMPAVTFTNLSAGSYTLEVKVVNADGTQSSEVSRLNIRIRPPFYLSTWAFLGYMLLVMLLCYYVSRVLIRRAHDRLMLEQVRREAEQARRLDRMKLDFFANVSHELRTPLSLILSPLSALIGKEQDETKKRKLQLMLRNGSRLLGLVNQVLDFRKLDEDYRRLTLVTGDVVEFVRVICQTFDELMEKPVSLTFYSSVETLMMPFDDDKLRKVMNNLLSNAYKFTPEGGRIDVALRLVPRQEAGPAQEDRLEVKVSDTGKGIADADKAHVFERFYQAPGAAEDDAKGSGIGLSLVKKFVEMHGGSVSVADNPGGGSVFIFYLPVRNVPSMPRDVPDVAVQTQDTTAPPPAESPQHDLLVVDDSEEFLAFMAEELSAKFSVRVAHDGAEALERMAERRPDAILCDAVMPGMDGHALCKALKDDRNTAAIPFIMLTARASDANGLEELRAGADDYIAKPFDMELLELRIRNLIKWNEGPQNSRIEPKIRQMDITSMDEKLVKAATDYIEDHLSDADISVETLSASLGMSRVQLYKRLTAVTGITPSEFIRNIRLRHAEQLLRKSQRSVSEIAYQVGFNNPRYFSRYFAEMYGLTPSQYKSRFGK</sequence>
<dbReference type="CDD" id="cd17574">
    <property type="entry name" value="REC_OmpR"/>
    <property type="match status" value="1"/>
</dbReference>
<dbReference type="InterPro" id="IPR036890">
    <property type="entry name" value="HATPase_C_sf"/>
</dbReference>
<dbReference type="SUPFAM" id="SSF52172">
    <property type="entry name" value="CheY-like"/>
    <property type="match status" value="1"/>
</dbReference>
<dbReference type="Gene3D" id="3.40.50.2300">
    <property type="match status" value="1"/>
</dbReference>
<dbReference type="Pfam" id="PF07495">
    <property type="entry name" value="Y_Y_Y"/>
    <property type="match status" value="1"/>
</dbReference>
<dbReference type="SMART" id="SM00388">
    <property type="entry name" value="HisKA"/>
    <property type="match status" value="1"/>
</dbReference>
<dbReference type="HOGENOM" id="CLU_000445_28_1_10"/>
<dbReference type="EC" id="2.7.13.3" evidence="2"/>
<dbReference type="EMBL" id="AGEK01000027">
    <property type="protein sequence ID" value="EHO70192.1"/>
    <property type="molecule type" value="Genomic_DNA"/>
</dbReference>
<evidence type="ECO:0000256" key="1">
    <source>
        <dbReference type="ARBA" id="ARBA00000085"/>
    </source>
</evidence>
<keyword evidence="10" id="KW-1133">Transmembrane helix</keyword>
<keyword evidence="4" id="KW-0808">Transferase</keyword>
<dbReference type="CDD" id="cd00082">
    <property type="entry name" value="HisKA"/>
    <property type="match status" value="1"/>
</dbReference>
<evidence type="ECO:0000256" key="6">
    <source>
        <dbReference type="ARBA" id="ARBA00023015"/>
    </source>
</evidence>
<evidence type="ECO:0000313" key="14">
    <source>
        <dbReference type="EMBL" id="EHO70192.1"/>
    </source>
</evidence>
<dbReference type="SMART" id="SM00448">
    <property type="entry name" value="REC"/>
    <property type="match status" value="1"/>
</dbReference>
<dbReference type="GO" id="GO:0003700">
    <property type="term" value="F:DNA-binding transcription factor activity"/>
    <property type="evidence" value="ECO:0007669"/>
    <property type="project" value="InterPro"/>
</dbReference>
<dbReference type="SUPFAM" id="SSF46689">
    <property type="entry name" value="Homeodomain-like"/>
    <property type="match status" value="1"/>
</dbReference>
<dbReference type="PANTHER" id="PTHR43547">
    <property type="entry name" value="TWO-COMPONENT HISTIDINE KINASE"/>
    <property type="match status" value="1"/>
</dbReference>
<dbReference type="FunFam" id="1.10.287.130:FF:000045">
    <property type="entry name" value="Two-component system sensor histidine kinase/response regulator"/>
    <property type="match status" value="1"/>
</dbReference>
<evidence type="ECO:0000256" key="4">
    <source>
        <dbReference type="ARBA" id="ARBA00022679"/>
    </source>
</evidence>
<evidence type="ECO:0000256" key="10">
    <source>
        <dbReference type="SAM" id="Phobius"/>
    </source>
</evidence>
<dbReference type="PROSITE" id="PS00041">
    <property type="entry name" value="HTH_ARAC_FAMILY_1"/>
    <property type="match status" value="1"/>
</dbReference>
<dbReference type="InterPro" id="IPR011123">
    <property type="entry name" value="Y_Y_Y"/>
</dbReference>
<dbReference type="InterPro" id="IPR003661">
    <property type="entry name" value="HisK_dim/P_dom"/>
</dbReference>
<keyword evidence="10" id="KW-0812">Transmembrane</keyword>
<protein>
    <recommendedName>
        <fullName evidence="2">histidine kinase</fullName>
        <ecNumber evidence="2">2.7.13.3</ecNumber>
    </recommendedName>
</protein>
<dbReference type="SUPFAM" id="SSF50998">
    <property type="entry name" value="Quinoprotein alcohol dehydrogenase-like"/>
    <property type="match status" value="1"/>
</dbReference>
<dbReference type="InterPro" id="IPR009057">
    <property type="entry name" value="Homeodomain-like_sf"/>
</dbReference>
<dbReference type="Pfam" id="PF12833">
    <property type="entry name" value="HTH_18"/>
    <property type="match status" value="1"/>
</dbReference>
<evidence type="ECO:0000256" key="8">
    <source>
        <dbReference type="ARBA" id="ARBA00023163"/>
    </source>
</evidence>
<dbReference type="Gene3D" id="2.60.40.10">
    <property type="entry name" value="Immunoglobulins"/>
    <property type="match status" value="1"/>
</dbReference>
<dbReference type="Pfam" id="PF07494">
    <property type="entry name" value="Reg_prop"/>
    <property type="match status" value="2"/>
</dbReference>
<dbReference type="InterPro" id="IPR001789">
    <property type="entry name" value="Sig_transdc_resp-reg_receiver"/>
</dbReference>
<dbReference type="InterPro" id="IPR005467">
    <property type="entry name" value="His_kinase_dom"/>
</dbReference>
<evidence type="ECO:0000259" key="13">
    <source>
        <dbReference type="PROSITE" id="PS50110"/>
    </source>
</evidence>
<dbReference type="InterPro" id="IPR018060">
    <property type="entry name" value="HTH_AraC"/>
</dbReference>
<dbReference type="SMART" id="SM00387">
    <property type="entry name" value="HATPase_c"/>
    <property type="match status" value="1"/>
</dbReference>
<dbReference type="STRING" id="999422.HMPREF9944_01399"/>
<evidence type="ECO:0000259" key="11">
    <source>
        <dbReference type="PROSITE" id="PS01124"/>
    </source>
</evidence>
<dbReference type="Pfam" id="PF00072">
    <property type="entry name" value="Response_reg"/>
    <property type="match status" value="1"/>
</dbReference>
<dbReference type="Gene3D" id="1.10.287.130">
    <property type="match status" value="1"/>
</dbReference>
<dbReference type="InterPro" id="IPR036097">
    <property type="entry name" value="HisK_dim/P_sf"/>
</dbReference>
<feature type="domain" description="Histidine kinase" evidence="12">
    <location>
        <begin position="826"/>
        <end position="1050"/>
    </location>
</feature>
<evidence type="ECO:0000313" key="15">
    <source>
        <dbReference type="Proteomes" id="UP000003167"/>
    </source>
</evidence>
<dbReference type="InterPro" id="IPR004358">
    <property type="entry name" value="Sig_transdc_His_kin-like_C"/>
</dbReference>
<keyword evidence="15" id="KW-1185">Reference proteome</keyword>
<keyword evidence="6" id="KW-0805">Transcription regulation</keyword>
<feature type="modified residue" description="4-aspartylphosphate" evidence="9">
    <location>
        <position position="1128"/>
    </location>
</feature>
<evidence type="ECO:0000256" key="2">
    <source>
        <dbReference type="ARBA" id="ARBA00012438"/>
    </source>
</evidence>
<feature type="transmembrane region" description="Helical" evidence="10">
    <location>
        <begin position="768"/>
        <end position="790"/>
    </location>
</feature>
<gene>
    <name evidence="14" type="ORF">HMPREF9944_01399</name>
</gene>
<evidence type="ECO:0000259" key="12">
    <source>
        <dbReference type="PROSITE" id="PS50109"/>
    </source>
</evidence>
<dbReference type="Proteomes" id="UP000003167">
    <property type="component" value="Unassembled WGS sequence"/>
</dbReference>
<dbReference type="PROSITE" id="PS01124">
    <property type="entry name" value="HTH_ARAC_FAMILY_2"/>
    <property type="match status" value="1"/>
</dbReference>
<dbReference type="Gene3D" id="3.30.565.10">
    <property type="entry name" value="Histidine kinase-like ATPase, C-terminal domain"/>
    <property type="match status" value="1"/>
</dbReference>
<keyword evidence="5" id="KW-0418">Kinase</keyword>
<dbReference type="PANTHER" id="PTHR43547:SF2">
    <property type="entry name" value="HYBRID SIGNAL TRANSDUCTION HISTIDINE KINASE C"/>
    <property type="match status" value="1"/>
</dbReference>
<keyword evidence="10" id="KW-0472">Membrane</keyword>
<dbReference type="Pfam" id="PF00512">
    <property type="entry name" value="HisKA"/>
    <property type="match status" value="1"/>
</dbReference>
<keyword evidence="3 9" id="KW-0597">Phosphoprotein</keyword>
<feature type="domain" description="Response regulatory" evidence="13">
    <location>
        <begin position="1080"/>
        <end position="1195"/>
    </location>
</feature>
<evidence type="ECO:0000256" key="5">
    <source>
        <dbReference type="ARBA" id="ARBA00022777"/>
    </source>
</evidence>
<dbReference type="PATRIC" id="fig|999422.3.peg.1454"/>
<proteinExistence type="predicted"/>
<dbReference type="SMART" id="SM00342">
    <property type="entry name" value="HTH_ARAC"/>
    <property type="match status" value="1"/>
</dbReference>
<dbReference type="Gene3D" id="2.130.10.10">
    <property type="entry name" value="YVTN repeat-like/Quinoprotein amine dehydrogenase"/>
    <property type="match status" value="2"/>
</dbReference>
<reference evidence="14 15" key="1">
    <citation type="submission" date="2011-12" db="EMBL/GenBank/DDBJ databases">
        <title>The Genome Sequence of Prevotella maculosa OT 289.</title>
        <authorList>
            <consortium name="The Broad Institute Genome Sequencing Platform"/>
            <person name="Earl A."/>
            <person name="Ward D."/>
            <person name="Feldgarden M."/>
            <person name="Gevers D."/>
            <person name="Izard J."/>
            <person name="Blanton J.M."/>
            <person name="Mathney J."/>
            <person name="Tanner A.C."/>
            <person name="Dewhirst F.E."/>
            <person name="Young S.K."/>
            <person name="Zeng Q."/>
            <person name="Gargeya S."/>
            <person name="Fitzgerald M."/>
            <person name="Haas B."/>
            <person name="Abouelleil A."/>
            <person name="Alvarado L."/>
            <person name="Arachchi H.M."/>
            <person name="Berlin A."/>
            <person name="Chapman S.B."/>
            <person name="Gearin G."/>
            <person name="Goldberg J."/>
            <person name="Griggs A."/>
            <person name="Gujja S."/>
            <person name="Hansen M."/>
            <person name="Heiman D."/>
            <person name="Howarth C."/>
            <person name="Larimer J."/>
            <person name="Lui A."/>
            <person name="MacDonald P.J.P."/>
            <person name="McCowen C."/>
            <person name="Montmayeur A."/>
            <person name="Murphy C."/>
            <person name="Neiman D."/>
            <person name="Pearson M."/>
            <person name="Priest M."/>
            <person name="Roberts A."/>
            <person name="Saif S."/>
            <person name="Shea T."/>
            <person name="Sisk P."/>
            <person name="Stolte C."/>
            <person name="Sykes S."/>
            <person name="Wortman J."/>
            <person name="Nusbaum C."/>
            <person name="Birren B."/>
        </authorList>
    </citation>
    <scope>NUCLEOTIDE SEQUENCE [LARGE SCALE GENOMIC DNA]</scope>
    <source>
        <strain evidence="14 15">OT 289</strain>
    </source>
</reference>